<keyword evidence="5 7" id="KW-1133">Transmembrane helix</keyword>
<dbReference type="PANTHER" id="PTHR43066:SF26">
    <property type="entry name" value="RHOMBOID PROTEASE GLPG"/>
    <property type="match status" value="1"/>
</dbReference>
<organism evidence="10 11">
    <name type="scientific">Pseudaeromonas paramecii</name>
    <dbReference type="NCBI Taxonomy" id="2138166"/>
    <lineage>
        <taxon>Bacteria</taxon>
        <taxon>Pseudomonadati</taxon>
        <taxon>Pseudomonadota</taxon>
        <taxon>Gammaproteobacteria</taxon>
        <taxon>Aeromonadales</taxon>
        <taxon>Aeromonadaceae</taxon>
        <taxon>Pseudaeromonas</taxon>
    </lineage>
</organism>
<evidence type="ECO:0000259" key="8">
    <source>
        <dbReference type="Pfam" id="PF01694"/>
    </source>
</evidence>
<evidence type="ECO:0000256" key="6">
    <source>
        <dbReference type="ARBA" id="ARBA00023136"/>
    </source>
</evidence>
<gene>
    <name evidence="10" type="primary">glpG</name>
    <name evidence="10" type="ORF">GCM10023095_05570</name>
</gene>
<comment type="caution">
    <text evidence="10">The sequence shown here is derived from an EMBL/GenBank/DDBJ whole genome shotgun (WGS) entry which is preliminary data.</text>
</comment>
<evidence type="ECO:0000256" key="2">
    <source>
        <dbReference type="ARBA" id="ARBA00022475"/>
    </source>
</evidence>
<feature type="transmembrane region" description="Helical" evidence="7">
    <location>
        <begin position="101"/>
        <end position="126"/>
    </location>
</feature>
<feature type="transmembrane region" description="Helical" evidence="7">
    <location>
        <begin position="228"/>
        <end position="248"/>
    </location>
</feature>
<dbReference type="NCBIfam" id="TIGR04239">
    <property type="entry name" value="rhombo_GlpG"/>
    <property type="match status" value="1"/>
</dbReference>
<evidence type="ECO:0000313" key="11">
    <source>
        <dbReference type="Proteomes" id="UP001501321"/>
    </source>
</evidence>
<sequence length="279" mass="31224">MKQLLVVEDARLAQSLADYLASRGIPCELTESELGISVWLVDDSRTTEAEQEVKRFIKEPHHPRYAEAAWSSERPQTRVDYSAGQHQLLAELLLQAGPVTLLVALACVAVFLLSYIGLPMFALLGFHTSVEQLTSWQIWRFLTPTLLHFSVLHLVFNLMWWWYLGGRIERRLGSGKLLVLFLVTGCVPNLLQAVLVGPDFGGLSGVAYGLLAYLWILPRRQGWAEQPVSNGLLGFMLIWLVLGFFHLFGPSMANMAHLGGLAIGLLQGWLDSRKPLPRH</sequence>
<feature type="transmembrane region" description="Helical" evidence="7">
    <location>
        <begin position="177"/>
        <end position="194"/>
    </location>
</feature>
<dbReference type="InterPro" id="IPR035952">
    <property type="entry name" value="Rhomboid-like_sf"/>
</dbReference>
<dbReference type="InterPro" id="IPR038236">
    <property type="entry name" value="GlpG_N_sf"/>
</dbReference>
<dbReference type="EMBL" id="BAABFC010000003">
    <property type="protein sequence ID" value="GAA4494248.1"/>
    <property type="molecule type" value="Genomic_DNA"/>
</dbReference>
<evidence type="ECO:0000313" key="10">
    <source>
        <dbReference type="EMBL" id="GAA4494248.1"/>
    </source>
</evidence>
<keyword evidence="6 7" id="KW-0472">Membrane</keyword>
<dbReference type="InterPro" id="IPR022764">
    <property type="entry name" value="Peptidase_S54_rhomboid_dom"/>
</dbReference>
<feature type="transmembrane region" description="Helical" evidence="7">
    <location>
        <begin position="200"/>
        <end position="216"/>
    </location>
</feature>
<dbReference type="GO" id="GO:0006508">
    <property type="term" value="P:proteolysis"/>
    <property type="evidence" value="ECO:0007669"/>
    <property type="project" value="UniProtKB-KW"/>
</dbReference>
<evidence type="ECO:0000256" key="5">
    <source>
        <dbReference type="ARBA" id="ARBA00022989"/>
    </source>
</evidence>
<dbReference type="Gene3D" id="3.30.70.2350">
    <property type="match status" value="1"/>
</dbReference>
<evidence type="ECO:0000256" key="7">
    <source>
        <dbReference type="SAM" id="Phobius"/>
    </source>
</evidence>
<dbReference type="RefSeq" id="WP_345009840.1">
    <property type="nucleotide sequence ID" value="NZ_BAABFC010000003.1"/>
</dbReference>
<keyword evidence="4 7" id="KW-0812">Transmembrane</keyword>
<evidence type="ECO:0000256" key="3">
    <source>
        <dbReference type="ARBA" id="ARBA00022519"/>
    </source>
</evidence>
<feature type="domain" description="Peptidase S54 rhomboid" evidence="8">
    <location>
        <begin position="136"/>
        <end position="273"/>
    </location>
</feature>
<dbReference type="Pfam" id="PF01694">
    <property type="entry name" value="Rhomboid"/>
    <property type="match status" value="1"/>
</dbReference>
<evidence type="ECO:0000259" key="9">
    <source>
        <dbReference type="Pfam" id="PF12122"/>
    </source>
</evidence>
<dbReference type="SUPFAM" id="SSF144091">
    <property type="entry name" value="Rhomboid-like"/>
    <property type="match status" value="1"/>
</dbReference>
<dbReference type="Gene3D" id="1.20.1540.10">
    <property type="entry name" value="Rhomboid-like"/>
    <property type="match status" value="1"/>
</dbReference>
<dbReference type="Pfam" id="PF12122">
    <property type="entry name" value="Rhomboid_N"/>
    <property type="match status" value="1"/>
</dbReference>
<dbReference type="PANTHER" id="PTHR43066">
    <property type="entry name" value="RHOMBOID-RELATED PROTEIN"/>
    <property type="match status" value="1"/>
</dbReference>
<dbReference type="InterPro" id="IPR022732">
    <property type="entry name" value="Peptidase_S54_GlpG_N"/>
</dbReference>
<keyword evidence="2" id="KW-1003">Cell membrane</keyword>
<proteinExistence type="predicted"/>
<reference evidence="11" key="1">
    <citation type="journal article" date="2019" name="Int. J. Syst. Evol. Microbiol.">
        <title>The Global Catalogue of Microorganisms (GCM) 10K type strain sequencing project: providing services to taxonomists for standard genome sequencing and annotation.</title>
        <authorList>
            <consortium name="The Broad Institute Genomics Platform"/>
            <consortium name="The Broad Institute Genome Sequencing Center for Infectious Disease"/>
            <person name="Wu L."/>
            <person name="Ma J."/>
        </authorList>
    </citation>
    <scope>NUCLEOTIDE SEQUENCE [LARGE SCALE GENOMIC DNA]</scope>
    <source>
        <strain evidence="11">JCM 32226</strain>
    </source>
</reference>
<keyword evidence="3" id="KW-0997">Cell inner membrane</keyword>
<dbReference type="GO" id="GO:0008233">
    <property type="term" value="F:peptidase activity"/>
    <property type="evidence" value="ECO:0007669"/>
    <property type="project" value="UniProtKB-KW"/>
</dbReference>
<feature type="transmembrane region" description="Helical" evidence="7">
    <location>
        <begin position="146"/>
        <end position="165"/>
    </location>
</feature>
<accession>A0ABP8PXT0</accession>
<dbReference type="InterPro" id="IPR023662">
    <property type="entry name" value="Rhomboid_protease_GlpG"/>
</dbReference>
<protein>
    <submittedName>
        <fullName evidence="10">Rhomboid family intramembrane serine protease GlpG</fullName>
    </submittedName>
</protein>
<keyword evidence="10" id="KW-0378">Hydrolase</keyword>
<evidence type="ECO:0000256" key="4">
    <source>
        <dbReference type="ARBA" id="ARBA00022692"/>
    </source>
</evidence>
<evidence type="ECO:0000256" key="1">
    <source>
        <dbReference type="ARBA" id="ARBA00004141"/>
    </source>
</evidence>
<keyword evidence="10" id="KW-0645">Protease</keyword>
<comment type="subcellular location">
    <subcellularLocation>
        <location evidence="1">Membrane</location>
        <topology evidence="1">Multi-pass membrane protein</topology>
    </subcellularLocation>
</comment>
<dbReference type="Proteomes" id="UP001501321">
    <property type="component" value="Unassembled WGS sequence"/>
</dbReference>
<keyword evidence="11" id="KW-1185">Reference proteome</keyword>
<name>A0ABP8PXT0_9GAMM</name>
<feature type="domain" description="Peptidase S54 GlpG peptidase N-terminal" evidence="9">
    <location>
        <begin position="1"/>
        <end position="84"/>
    </location>
</feature>